<proteinExistence type="inferred from homology"/>
<dbReference type="SUPFAM" id="SSF53790">
    <property type="entry name" value="Tetrapyrrole methylase"/>
    <property type="match status" value="1"/>
</dbReference>
<evidence type="ECO:0000256" key="4">
    <source>
        <dbReference type="ARBA" id="ARBA00022603"/>
    </source>
</evidence>
<protein>
    <submittedName>
        <fullName evidence="9">Cobalt-precorrin-2 C(20)-methyltransferase</fullName>
        <ecNumber evidence="9">2.1.1.151</ecNumber>
    </submittedName>
</protein>
<keyword evidence="4 9" id="KW-0489">Methyltransferase</keyword>
<evidence type="ECO:0000256" key="3">
    <source>
        <dbReference type="ARBA" id="ARBA00022573"/>
    </source>
</evidence>
<comment type="similarity">
    <text evidence="2 7">Belongs to the precorrin methyltransferase family.</text>
</comment>
<evidence type="ECO:0000256" key="1">
    <source>
        <dbReference type="ARBA" id="ARBA00004953"/>
    </source>
</evidence>
<evidence type="ECO:0000256" key="7">
    <source>
        <dbReference type="PIRNR" id="PIRNR036427"/>
    </source>
</evidence>
<dbReference type="InterPro" id="IPR014777">
    <property type="entry name" value="4pyrrole_Mease_sub1"/>
</dbReference>
<dbReference type="KEGG" id="mana:MAMMFC1_01673"/>
<evidence type="ECO:0000313" key="10">
    <source>
        <dbReference type="Proteomes" id="UP000276437"/>
    </source>
</evidence>
<dbReference type="InterPro" id="IPR006364">
    <property type="entry name" value="CobI/CbiL/CobIJ_dom"/>
</dbReference>
<reference evidence="9 10" key="1">
    <citation type="journal article" date="2018" name="Int. J. Syst. Evol. Microbiol.">
        <title>Methylomusa anaerophila gen. nov., sp. nov., an anaerobic methanol-utilizing bacterium isolated from a microbial fuel cell.</title>
        <authorList>
            <person name="Amano N."/>
            <person name="Yamamuro A."/>
            <person name="Miyahara M."/>
            <person name="Kouzuma A."/>
            <person name="Abe T."/>
            <person name="Watanabe K."/>
        </authorList>
    </citation>
    <scope>NUCLEOTIDE SEQUENCE [LARGE SCALE GENOMIC DNA]</scope>
    <source>
        <strain evidence="9 10">MMFC1</strain>
    </source>
</reference>
<dbReference type="InterPro" id="IPR000878">
    <property type="entry name" value="4pyrrol_Mease"/>
</dbReference>
<dbReference type="NCBIfam" id="TIGR01467">
    <property type="entry name" value="cobI_cbiL"/>
    <property type="match status" value="1"/>
</dbReference>
<dbReference type="PANTHER" id="PTHR43467:SF2">
    <property type="entry name" value="COBALT-PRECORRIN-2 C(20)-METHYLTRANSFERASE"/>
    <property type="match status" value="1"/>
</dbReference>
<dbReference type="Gene3D" id="3.40.1010.10">
    <property type="entry name" value="Cobalt-precorrin-4 Transmethylase, Domain 1"/>
    <property type="match status" value="1"/>
</dbReference>
<accession>A0A348AIV8</accession>
<dbReference type="InterPro" id="IPR012382">
    <property type="entry name" value="CobI/CbiL"/>
</dbReference>
<dbReference type="AlphaFoldDB" id="A0A348AIV8"/>
<keyword evidence="5 9" id="KW-0808">Transferase</keyword>
<dbReference type="RefSeq" id="WP_126308078.1">
    <property type="nucleotide sequence ID" value="NZ_AP018449.1"/>
</dbReference>
<name>A0A348AIV8_9FIRM</name>
<dbReference type="InterPro" id="IPR014776">
    <property type="entry name" value="4pyrrole_Mease_sub2"/>
</dbReference>
<dbReference type="GO" id="GO:0043781">
    <property type="term" value="F:cobalt-factor II C20-methyltransferase activity"/>
    <property type="evidence" value="ECO:0007669"/>
    <property type="project" value="UniProtKB-EC"/>
</dbReference>
<evidence type="ECO:0000259" key="8">
    <source>
        <dbReference type="Pfam" id="PF00590"/>
    </source>
</evidence>
<comment type="pathway">
    <text evidence="1">Cofactor biosynthesis; adenosylcobalamin biosynthesis.</text>
</comment>
<dbReference type="PANTHER" id="PTHR43467">
    <property type="entry name" value="COBALT-PRECORRIN-2 C(20)-METHYLTRANSFERASE"/>
    <property type="match status" value="1"/>
</dbReference>
<dbReference type="GO" id="GO:0030788">
    <property type="term" value="F:precorrin-2 C20-methyltransferase activity"/>
    <property type="evidence" value="ECO:0007669"/>
    <property type="project" value="InterPro"/>
</dbReference>
<dbReference type="EC" id="2.1.1.151" evidence="9"/>
<dbReference type="UniPathway" id="UPA00148"/>
<dbReference type="Proteomes" id="UP000276437">
    <property type="component" value="Chromosome"/>
</dbReference>
<sequence>MAGIFYGVGVGPGDPELLTLKAINAIKAADVIIAPRTEKKDESTAFTIAKPYIQENTQILELVFPMNYNAQALSEAWVNNKNTILGLLEAGKKVIFLTLGDPMLYSTYMYVFRLLEDCGHEIVNIPGVNSFCAIGNRLGVPLAEGGDILSIIPATIDEERLEQVLQVSDNVVLMKVYKNFAQIVDKLNKHGMTENAVMVSKCGLEGEEIFHDLSGAVNDQKVNYLSTILTKRSKVSKHALA</sequence>
<keyword evidence="10" id="KW-1185">Reference proteome</keyword>
<keyword evidence="6" id="KW-0949">S-adenosyl-L-methionine</keyword>
<dbReference type="GO" id="GO:0032259">
    <property type="term" value="P:methylation"/>
    <property type="evidence" value="ECO:0007669"/>
    <property type="project" value="UniProtKB-KW"/>
</dbReference>
<dbReference type="CDD" id="cd11645">
    <property type="entry name" value="Precorrin_2_C20_MT"/>
    <property type="match status" value="1"/>
</dbReference>
<dbReference type="EMBL" id="AP018449">
    <property type="protein sequence ID" value="BBB91006.1"/>
    <property type="molecule type" value="Genomic_DNA"/>
</dbReference>
<dbReference type="InterPro" id="IPR035996">
    <property type="entry name" value="4pyrrol_Methylase_sf"/>
</dbReference>
<evidence type="ECO:0000256" key="2">
    <source>
        <dbReference type="ARBA" id="ARBA00005879"/>
    </source>
</evidence>
<dbReference type="OrthoDB" id="9804789at2"/>
<dbReference type="GO" id="GO:0009236">
    <property type="term" value="P:cobalamin biosynthetic process"/>
    <property type="evidence" value="ECO:0007669"/>
    <property type="project" value="UniProtKB-UniRule"/>
</dbReference>
<evidence type="ECO:0000256" key="5">
    <source>
        <dbReference type="ARBA" id="ARBA00022679"/>
    </source>
</evidence>
<evidence type="ECO:0000256" key="6">
    <source>
        <dbReference type="ARBA" id="ARBA00022691"/>
    </source>
</evidence>
<feature type="domain" description="Tetrapyrrole methylase" evidence="8">
    <location>
        <begin position="5"/>
        <end position="212"/>
    </location>
</feature>
<dbReference type="Pfam" id="PF00590">
    <property type="entry name" value="TP_methylase"/>
    <property type="match status" value="1"/>
</dbReference>
<keyword evidence="3" id="KW-0169">Cobalamin biosynthesis</keyword>
<dbReference type="PIRSF" id="PIRSF036427">
    <property type="entry name" value="Precrrn-2_mtase"/>
    <property type="match status" value="1"/>
</dbReference>
<organism evidence="9 10">
    <name type="scientific">Methylomusa anaerophila</name>
    <dbReference type="NCBI Taxonomy" id="1930071"/>
    <lineage>
        <taxon>Bacteria</taxon>
        <taxon>Bacillati</taxon>
        <taxon>Bacillota</taxon>
        <taxon>Negativicutes</taxon>
        <taxon>Selenomonadales</taxon>
        <taxon>Sporomusaceae</taxon>
        <taxon>Methylomusa</taxon>
    </lineage>
</organism>
<dbReference type="Gene3D" id="3.30.950.10">
    <property type="entry name" value="Methyltransferase, Cobalt-precorrin-4 Transmethylase, Domain 2"/>
    <property type="match status" value="1"/>
</dbReference>
<evidence type="ECO:0000313" key="9">
    <source>
        <dbReference type="EMBL" id="BBB91006.1"/>
    </source>
</evidence>
<gene>
    <name evidence="9" type="primary">cbiL</name>
    <name evidence="9" type="ORF">MAMMFC1_01673</name>
</gene>